<feature type="transmembrane region" description="Helical" evidence="1">
    <location>
        <begin position="12"/>
        <end position="31"/>
    </location>
</feature>
<feature type="transmembrane region" description="Helical" evidence="1">
    <location>
        <begin position="396"/>
        <end position="418"/>
    </location>
</feature>
<feature type="transmembrane region" description="Helical" evidence="1">
    <location>
        <begin position="456"/>
        <end position="476"/>
    </location>
</feature>
<keyword evidence="1" id="KW-1133">Transmembrane helix</keyword>
<dbReference type="OrthoDB" id="342997at2157"/>
<keyword evidence="3" id="KW-1185">Reference proteome</keyword>
<feature type="transmembrane region" description="Helical" evidence="1">
    <location>
        <begin position="430"/>
        <end position="449"/>
    </location>
</feature>
<sequence>MNWKYTSVRVVRKYAAIPVALFCLLALYVFVSIGYRAVLGPVLGGVVGGLVAVVALVLFDASTELRSTTDGDQSPADYRISIALAGLYVTSILVLYRLVSYQRPWVHYAIFGGYAGYVAYDIATGASRRRVVAQLLVLTFVTYWSTQFAFPAGMYGPDTKYRYLPAVRTALTTGYVSLSQLIYLGHLTYVTATTVLMGVSAQLGYYLLSVVVLTGTLLVISVMDVTLPAIPDRVALYAALIFGCMSWTLGRGFQPNKLNFFYPLIILVGIATFGIFIHRRTHRRWLAIAVVVSPAIIFGHQFSAGAALVFLLTIGLFTSVVVSTLREEYRVVSYGSTLAFVAAYGLGIFGNPIHSGALLGRIVGLFNSIFAPAGGVSVGGTAAGGPGRYSQLPLDLLLVNTAAQALLFALAVFGAAVALRRSRWEFDFGIAWMGVLAVLLLVGLVFNSADTQPQRFYSLLGLFGLNVFAGVTLVWLCENGLPVGRKTVAGVVAVFCVLSLVSPVAGMHLSPSGDRIPHFQRFDRSESIAGEEWRAEYVSGEPTKEYRRIDGSSVTIDTSGMVEGSVYTYDLTSRTSGVVTDVGLSLGGRQFAFVLFDQDPKEGRIYTNGRYDAYRHG</sequence>
<reference evidence="2 3" key="1">
    <citation type="journal article" date="2013" name="Genome Announc.">
        <title>Draft Genome Sequence of 'Candidatus Halobonum tyrrellensis' Strain G22, Isolated from the Hypersaline Waters of Lake Tyrrell, Australia.</title>
        <authorList>
            <person name="Ugalde J.A."/>
            <person name="Narasingarao P."/>
            <person name="Kuo S."/>
            <person name="Podell S."/>
            <person name="Allen E.E."/>
        </authorList>
    </citation>
    <scope>NUCLEOTIDE SEQUENCE [LARGE SCALE GENOMIC DNA]</scope>
    <source>
        <strain evidence="2 3">G22</strain>
    </source>
</reference>
<keyword evidence="1" id="KW-0472">Membrane</keyword>
<comment type="caution">
    <text evidence="2">The sequence shown here is derived from an EMBL/GenBank/DDBJ whole genome shotgun (WGS) entry which is preliminary data.</text>
</comment>
<evidence type="ECO:0000313" key="2">
    <source>
        <dbReference type="EMBL" id="ESP90010.1"/>
    </source>
</evidence>
<feature type="transmembrane region" description="Helical" evidence="1">
    <location>
        <begin position="362"/>
        <end position="384"/>
    </location>
</feature>
<feature type="transmembrane region" description="Helical" evidence="1">
    <location>
        <begin position="203"/>
        <end position="222"/>
    </location>
</feature>
<evidence type="ECO:0000256" key="1">
    <source>
        <dbReference type="SAM" id="Phobius"/>
    </source>
</evidence>
<feature type="transmembrane region" description="Helical" evidence="1">
    <location>
        <begin position="260"/>
        <end position="278"/>
    </location>
</feature>
<feature type="transmembrane region" description="Helical" evidence="1">
    <location>
        <begin position="135"/>
        <end position="155"/>
    </location>
</feature>
<evidence type="ECO:0008006" key="4">
    <source>
        <dbReference type="Google" id="ProtNLM"/>
    </source>
</evidence>
<dbReference type="AlphaFoldDB" id="V4HH08"/>
<feature type="transmembrane region" description="Helical" evidence="1">
    <location>
        <begin position="234"/>
        <end position="254"/>
    </location>
</feature>
<accession>V4HH08</accession>
<protein>
    <recommendedName>
        <fullName evidence="4">Glycosyltransferase RgtA/B/C/D-like domain-containing protein</fullName>
    </recommendedName>
</protein>
<proteinExistence type="predicted"/>
<dbReference type="EMBL" id="ASGZ01000002">
    <property type="protein sequence ID" value="ESP90010.1"/>
    <property type="molecule type" value="Genomic_DNA"/>
</dbReference>
<evidence type="ECO:0000313" key="3">
    <source>
        <dbReference type="Proteomes" id="UP000017840"/>
    </source>
</evidence>
<dbReference type="STRING" id="1324957.K933_00567"/>
<feature type="transmembrane region" description="Helical" evidence="1">
    <location>
        <begin position="308"/>
        <end position="325"/>
    </location>
</feature>
<feature type="transmembrane region" description="Helical" evidence="1">
    <location>
        <begin position="105"/>
        <end position="123"/>
    </location>
</feature>
<gene>
    <name evidence="2" type="ORF">K933_00567</name>
</gene>
<name>V4HH08_9EURY</name>
<dbReference type="RefSeq" id="WP_023392714.1">
    <property type="nucleotide sequence ID" value="NZ_ASGZ01000002.1"/>
</dbReference>
<dbReference type="eggNOG" id="arCOG06447">
    <property type="taxonomic scope" value="Archaea"/>
</dbReference>
<feature type="transmembrane region" description="Helical" evidence="1">
    <location>
        <begin position="80"/>
        <end position="99"/>
    </location>
</feature>
<feature type="transmembrane region" description="Helical" evidence="1">
    <location>
        <begin position="488"/>
        <end position="509"/>
    </location>
</feature>
<feature type="transmembrane region" description="Helical" evidence="1">
    <location>
        <begin position="37"/>
        <end position="59"/>
    </location>
</feature>
<dbReference type="Proteomes" id="UP000017840">
    <property type="component" value="Unassembled WGS sequence"/>
</dbReference>
<organism evidence="2 3">
    <name type="scientific">Candidatus Halobonum tyrrellensis G22</name>
    <dbReference type="NCBI Taxonomy" id="1324957"/>
    <lineage>
        <taxon>Archaea</taxon>
        <taxon>Methanobacteriati</taxon>
        <taxon>Methanobacteriota</taxon>
        <taxon>Stenosarchaea group</taxon>
        <taxon>Halobacteria</taxon>
        <taxon>Halobacteriales</taxon>
        <taxon>Haloferacaceae</taxon>
        <taxon>Candidatus Halobonum</taxon>
    </lineage>
</organism>
<feature type="transmembrane region" description="Helical" evidence="1">
    <location>
        <begin position="332"/>
        <end position="350"/>
    </location>
</feature>
<keyword evidence="1" id="KW-0812">Transmembrane</keyword>